<reference evidence="1 2" key="1">
    <citation type="submission" date="2020-02" db="EMBL/GenBank/DDBJ databases">
        <title>Flavobacterium sp. genome.</title>
        <authorList>
            <person name="Jung H.S."/>
            <person name="Baek J.H."/>
            <person name="Jeon C.O."/>
        </authorList>
    </citation>
    <scope>NUCLEOTIDE SEQUENCE [LARGE SCALE GENOMIC DNA]</scope>
    <source>
        <strain evidence="1 2">SE-s27</strain>
    </source>
</reference>
<protein>
    <submittedName>
        <fullName evidence="1">Uncharacterized protein</fullName>
    </submittedName>
</protein>
<dbReference type="RefSeq" id="WP_169522374.1">
    <property type="nucleotide sequence ID" value="NZ_JAAMPT010000170.1"/>
</dbReference>
<gene>
    <name evidence="1" type="ORF">G6042_00810</name>
</gene>
<keyword evidence="2" id="KW-1185">Reference proteome</keyword>
<comment type="caution">
    <text evidence="1">The sequence shown here is derived from an EMBL/GenBank/DDBJ whole genome shotgun (WGS) entry which is preliminary data.</text>
</comment>
<organism evidence="1 2">
    <name type="scientific">Flavobacterium solisilvae</name>
    <dbReference type="NCBI Taxonomy" id="1852019"/>
    <lineage>
        <taxon>Bacteria</taxon>
        <taxon>Pseudomonadati</taxon>
        <taxon>Bacteroidota</taxon>
        <taxon>Flavobacteriia</taxon>
        <taxon>Flavobacteriales</taxon>
        <taxon>Flavobacteriaceae</taxon>
        <taxon>Flavobacterium</taxon>
    </lineage>
</organism>
<evidence type="ECO:0000313" key="1">
    <source>
        <dbReference type="EMBL" id="NMH23810.1"/>
    </source>
</evidence>
<dbReference type="Proteomes" id="UP000767947">
    <property type="component" value="Unassembled WGS sequence"/>
</dbReference>
<proteinExistence type="predicted"/>
<accession>A0ABX1QP32</accession>
<sequence length="150" mass="17564">MKNIIYLFMIIFSSSYSQQNDTKYWIGKEIKSESGFLLQKENFDTDFGIAFSYSDTKTLLLFFKIENTKKIIIDILEIDKKELQGNKLTEYCHTIKGTDAEIIALVKETDNNAEFYTKIKKAWRANRKIGKFEKIAKRKVKKCSNENYGN</sequence>
<dbReference type="EMBL" id="JAAMPT010000170">
    <property type="protein sequence ID" value="NMH23810.1"/>
    <property type="molecule type" value="Genomic_DNA"/>
</dbReference>
<evidence type="ECO:0000313" key="2">
    <source>
        <dbReference type="Proteomes" id="UP000767947"/>
    </source>
</evidence>
<name>A0ABX1QP32_9FLAO</name>